<keyword evidence="2" id="KW-0547">Nucleotide-binding</keyword>
<dbReference type="Gene3D" id="3.40.50.300">
    <property type="entry name" value="P-loop containing nucleotide triphosphate hydrolases"/>
    <property type="match status" value="1"/>
</dbReference>
<keyword evidence="6" id="KW-0539">Nucleus</keyword>
<dbReference type="InterPro" id="IPR016467">
    <property type="entry name" value="DNA_recomb/repair_RecA-like"/>
</dbReference>
<evidence type="ECO:0000256" key="4">
    <source>
        <dbReference type="ARBA" id="ARBA00022840"/>
    </source>
</evidence>
<keyword evidence="3" id="KW-0227">DNA damage</keyword>
<dbReference type="PANTHER" id="PTHR46239">
    <property type="entry name" value="DNA REPAIR PROTEIN RAD51 HOMOLOG 3 RAD51C"/>
    <property type="match status" value="1"/>
</dbReference>
<feature type="domain" description="RecA family profile 1" evidence="8">
    <location>
        <begin position="107"/>
        <end position="289"/>
    </location>
</feature>
<evidence type="ECO:0000256" key="6">
    <source>
        <dbReference type="ARBA" id="ARBA00023242"/>
    </source>
</evidence>
<organism evidence="9 10">
    <name type="scientific">Tegillarca granosa</name>
    <name type="common">Malaysian cockle</name>
    <name type="synonym">Anadara granosa</name>
    <dbReference type="NCBI Taxonomy" id="220873"/>
    <lineage>
        <taxon>Eukaryota</taxon>
        <taxon>Metazoa</taxon>
        <taxon>Spiralia</taxon>
        <taxon>Lophotrochozoa</taxon>
        <taxon>Mollusca</taxon>
        <taxon>Bivalvia</taxon>
        <taxon>Autobranchia</taxon>
        <taxon>Pteriomorphia</taxon>
        <taxon>Arcoida</taxon>
        <taxon>Arcoidea</taxon>
        <taxon>Arcidae</taxon>
        <taxon>Tegillarca</taxon>
    </lineage>
</organism>
<evidence type="ECO:0000256" key="7">
    <source>
        <dbReference type="ARBA" id="ARBA00040674"/>
    </source>
</evidence>
<dbReference type="InterPro" id="IPR013632">
    <property type="entry name" value="Rad51_C"/>
</dbReference>
<dbReference type="InterPro" id="IPR020588">
    <property type="entry name" value="RecA_ATP-bd"/>
</dbReference>
<evidence type="ECO:0000256" key="3">
    <source>
        <dbReference type="ARBA" id="ARBA00022763"/>
    </source>
</evidence>
<evidence type="ECO:0000256" key="5">
    <source>
        <dbReference type="ARBA" id="ARBA00023204"/>
    </source>
</evidence>
<accession>A0ABQ9F6B2</accession>
<dbReference type="SUPFAM" id="SSF52540">
    <property type="entry name" value="P-loop containing nucleoside triphosphate hydrolases"/>
    <property type="match status" value="1"/>
</dbReference>
<dbReference type="EMBL" id="JARBDR010000440">
    <property type="protein sequence ID" value="KAJ8312903.1"/>
    <property type="molecule type" value="Genomic_DNA"/>
</dbReference>
<keyword evidence="5" id="KW-0234">DNA repair</keyword>
<comment type="subcellular location">
    <subcellularLocation>
        <location evidence="1">Nucleus</location>
    </subcellularLocation>
</comment>
<gene>
    <name evidence="9" type="ORF">KUTeg_010276</name>
</gene>
<keyword evidence="4" id="KW-0067">ATP-binding</keyword>
<comment type="caution">
    <text evidence="9">The sequence shown here is derived from an EMBL/GenBank/DDBJ whole genome shotgun (WGS) entry which is preliminary data.</text>
</comment>
<dbReference type="PROSITE" id="PS50162">
    <property type="entry name" value="RECA_2"/>
    <property type="match status" value="1"/>
</dbReference>
<dbReference type="PANTHER" id="PTHR46239:SF1">
    <property type="entry name" value="DNA REPAIR PROTEIN RAD51 HOMOLOG 3"/>
    <property type="match status" value="1"/>
</dbReference>
<dbReference type="CDD" id="cd19492">
    <property type="entry name" value="Rad51C"/>
    <property type="match status" value="1"/>
</dbReference>
<name>A0ABQ9F6B2_TEGGR</name>
<sequence>MRQLMVQYPVILKNLSPKPKEKYLIANYIMQLSKELNTFSISGLHKGKLQTAGYLVCEDLKDTTASDLGQGISVEDAKGILDLVFSKSQEKVTAPNSAYDLVKDEQSTSCIVTFCEKIDTMLGGGVPLSKITEICGVPGIGKTHMQLAVDVQMPEEFGGLNGEALYIDTEGSFIVDRILDIAKATIDHCKTFKDDEDTFKQFTIDYVLSRIHYFRCQDYTELLAIIQLLPEFIHQHSNVKLIIVDSVAYPFKHDFEDLYHRTRILTKMAQNLRRIATENKLAVVLTNQMTTKLRHGKDSQLIPALGETWAYSSTIRMILKWEGKVRMAWLYKSPITKGMTVPYQITMGGVRDVIEPNTLGEKKYLAYALCNNILR</sequence>
<evidence type="ECO:0000256" key="1">
    <source>
        <dbReference type="ARBA" id="ARBA00004123"/>
    </source>
</evidence>
<dbReference type="Proteomes" id="UP001217089">
    <property type="component" value="Unassembled WGS sequence"/>
</dbReference>
<keyword evidence="10" id="KW-1185">Reference proteome</keyword>
<evidence type="ECO:0000256" key="2">
    <source>
        <dbReference type="ARBA" id="ARBA00022741"/>
    </source>
</evidence>
<dbReference type="InterPro" id="IPR027417">
    <property type="entry name" value="P-loop_NTPase"/>
</dbReference>
<dbReference type="PIRSF" id="PIRSF005856">
    <property type="entry name" value="Rad51"/>
    <property type="match status" value="1"/>
</dbReference>
<evidence type="ECO:0000313" key="9">
    <source>
        <dbReference type="EMBL" id="KAJ8312903.1"/>
    </source>
</evidence>
<evidence type="ECO:0000313" key="10">
    <source>
        <dbReference type="Proteomes" id="UP001217089"/>
    </source>
</evidence>
<dbReference type="Pfam" id="PF08423">
    <property type="entry name" value="Rad51"/>
    <property type="match status" value="1"/>
</dbReference>
<evidence type="ECO:0000259" key="8">
    <source>
        <dbReference type="PROSITE" id="PS50162"/>
    </source>
</evidence>
<dbReference type="InterPro" id="IPR052093">
    <property type="entry name" value="HR_Repair_Mediator"/>
</dbReference>
<proteinExistence type="predicted"/>
<reference evidence="9 10" key="1">
    <citation type="submission" date="2022-12" db="EMBL/GenBank/DDBJ databases">
        <title>Chromosome-level genome of Tegillarca granosa.</title>
        <authorList>
            <person name="Kim J."/>
        </authorList>
    </citation>
    <scope>NUCLEOTIDE SEQUENCE [LARGE SCALE GENOMIC DNA]</scope>
    <source>
        <strain evidence="9">Teg-2019</strain>
        <tissue evidence="9">Adductor muscle</tissue>
    </source>
</reference>
<protein>
    <recommendedName>
        <fullName evidence="7">DNA repair protein RAD51 homolog 3</fullName>
    </recommendedName>
</protein>